<evidence type="ECO:0000256" key="1">
    <source>
        <dbReference type="SAM" id="MobiDB-lite"/>
    </source>
</evidence>
<sequence length="87" mass="9512">MMGNGMGMGMGWGWLFWLLVLVGIVLVIVVAVTAVGGGTRREGNTSRAEGGRPGRSRARDVLDERYARGELTTEEYRERLTALGENQ</sequence>
<feature type="domain" description="SHOCT" evidence="3">
    <location>
        <begin position="60"/>
        <end position="82"/>
    </location>
</feature>
<reference evidence="4 5" key="1">
    <citation type="submission" date="2024-03" db="EMBL/GenBank/DDBJ databases">
        <title>Draft genome sequence of Klenkia terrae.</title>
        <authorList>
            <person name="Duangmal K."/>
            <person name="Chantavorakit T."/>
        </authorList>
    </citation>
    <scope>NUCLEOTIDE SEQUENCE [LARGE SCALE GENOMIC DNA]</scope>
    <source>
        <strain evidence="4 5">JCM 17786</strain>
    </source>
</reference>
<evidence type="ECO:0000313" key="5">
    <source>
        <dbReference type="Proteomes" id="UP001373496"/>
    </source>
</evidence>
<feature type="transmembrane region" description="Helical" evidence="2">
    <location>
        <begin position="12"/>
        <end position="37"/>
    </location>
</feature>
<keyword evidence="2" id="KW-0472">Membrane</keyword>
<evidence type="ECO:0000256" key="2">
    <source>
        <dbReference type="SAM" id="Phobius"/>
    </source>
</evidence>
<accession>A0ABU8EBD6</accession>
<comment type="caution">
    <text evidence="4">The sequence shown here is derived from an EMBL/GenBank/DDBJ whole genome shotgun (WGS) entry which is preliminary data.</text>
</comment>
<keyword evidence="5" id="KW-1185">Reference proteome</keyword>
<dbReference type="Pfam" id="PF09851">
    <property type="entry name" value="SHOCT"/>
    <property type="match status" value="1"/>
</dbReference>
<feature type="compositionally biased region" description="Basic and acidic residues" evidence="1">
    <location>
        <begin position="39"/>
        <end position="59"/>
    </location>
</feature>
<proteinExistence type="predicted"/>
<evidence type="ECO:0000259" key="3">
    <source>
        <dbReference type="Pfam" id="PF09851"/>
    </source>
</evidence>
<dbReference type="Proteomes" id="UP001373496">
    <property type="component" value="Unassembled WGS sequence"/>
</dbReference>
<dbReference type="InterPro" id="IPR018649">
    <property type="entry name" value="SHOCT"/>
</dbReference>
<feature type="region of interest" description="Disordered" evidence="1">
    <location>
        <begin position="38"/>
        <end position="59"/>
    </location>
</feature>
<gene>
    <name evidence="4" type="ORF">UXQ13_20860</name>
</gene>
<evidence type="ECO:0000313" key="4">
    <source>
        <dbReference type="EMBL" id="MEI4280940.1"/>
    </source>
</evidence>
<dbReference type="RefSeq" id="WP_225232082.1">
    <property type="nucleotide sequence ID" value="NZ_JBAPLV010000032.1"/>
</dbReference>
<dbReference type="EMBL" id="JBAPLV010000032">
    <property type="protein sequence ID" value="MEI4280940.1"/>
    <property type="molecule type" value="Genomic_DNA"/>
</dbReference>
<protein>
    <submittedName>
        <fullName evidence="4">SHOCT domain-containing protein</fullName>
    </submittedName>
</protein>
<organism evidence="4 5">
    <name type="scientific">Klenkia terrae</name>
    <dbReference type="NCBI Taxonomy" id="1052259"/>
    <lineage>
        <taxon>Bacteria</taxon>
        <taxon>Bacillati</taxon>
        <taxon>Actinomycetota</taxon>
        <taxon>Actinomycetes</taxon>
        <taxon>Geodermatophilales</taxon>
        <taxon>Geodermatophilaceae</taxon>
        <taxon>Klenkia</taxon>
    </lineage>
</organism>
<keyword evidence="2" id="KW-0812">Transmembrane</keyword>
<keyword evidence="2" id="KW-1133">Transmembrane helix</keyword>
<name>A0ABU8EBD6_9ACTN</name>